<reference evidence="2 3" key="1">
    <citation type="journal article" date="2011" name="J. Bacteriol.">
        <title>Genome sequence of Chthoniobacter flavus Ellin428, an aerobic heterotrophic soil bacterium.</title>
        <authorList>
            <person name="Kant R."/>
            <person name="van Passel M.W."/>
            <person name="Palva A."/>
            <person name="Lucas S."/>
            <person name="Lapidus A."/>
            <person name="Glavina Del Rio T."/>
            <person name="Dalin E."/>
            <person name="Tice H."/>
            <person name="Bruce D."/>
            <person name="Goodwin L."/>
            <person name="Pitluck S."/>
            <person name="Larimer F.W."/>
            <person name="Land M.L."/>
            <person name="Hauser L."/>
            <person name="Sangwan P."/>
            <person name="de Vos W.M."/>
            <person name="Janssen P.H."/>
            <person name="Smidt H."/>
        </authorList>
    </citation>
    <scope>NUCLEOTIDE SEQUENCE [LARGE SCALE GENOMIC DNA]</scope>
    <source>
        <strain evidence="2 3">Ellin428</strain>
    </source>
</reference>
<dbReference type="Gene3D" id="3.40.50.1110">
    <property type="entry name" value="SGNH hydrolase"/>
    <property type="match status" value="1"/>
</dbReference>
<evidence type="ECO:0000313" key="2">
    <source>
        <dbReference type="EMBL" id="EDY18942.1"/>
    </source>
</evidence>
<dbReference type="RefSeq" id="WP_006980925.1">
    <property type="nucleotide sequence ID" value="NZ_ABVL01000010.1"/>
</dbReference>
<evidence type="ECO:0000259" key="1">
    <source>
        <dbReference type="Pfam" id="PF13472"/>
    </source>
</evidence>
<dbReference type="InParanoid" id="B4D3W2"/>
<dbReference type="AlphaFoldDB" id="B4D3W2"/>
<dbReference type="Proteomes" id="UP000005824">
    <property type="component" value="Unassembled WGS sequence"/>
</dbReference>
<dbReference type="InterPro" id="IPR036514">
    <property type="entry name" value="SGNH_hydro_sf"/>
</dbReference>
<dbReference type="EMBL" id="ABVL01000010">
    <property type="protein sequence ID" value="EDY18942.1"/>
    <property type="molecule type" value="Genomic_DNA"/>
</dbReference>
<feature type="domain" description="SGNH hydrolase-type esterase" evidence="1">
    <location>
        <begin position="6"/>
        <end position="201"/>
    </location>
</feature>
<accession>B4D3W2</accession>
<protein>
    <submittedName>
        <fullName evidence="2">Lipolytic protein G-D-S-L family</fullName>
    </submittedName>
</protein>
<dbReference type="InterPro" id="IPR013830">
    <property type="entry name" value="SGNH_hydro"/>
</dbReference>
<dbReference type="STRING" id="497964.CfE428DRAFT_3600"/>
<organism evidence="2 3">
    <name type="scientific">Chthoniobacter flavus Ellin428</name>
    <dbReference type="NCBI Taxonomy" id="497964"/>
    <lineage>
        <taxon>Bacteria</taxon>
        <taxon>Pseudomonadati</taxon>
        <taxon>Verrucomicrobiota</taxon>
        <taxon>Spartobacteria</taxon>
        <taxon>Chthoniobacterales</taxon>
        <taxon>Chthoniobacteraceae</taxon>
        <taxon>Chthoniobacter</taxon>
    </lineage>
</organism>
<name>B4D3W2_9BACT</name>
<dbReference type="GO" id="GO:0016788">
    <property type="term" value="F:hydrolase activity, acting on ester bonds"/>
    <property type="evidence" value="ECO:0007669"/>
    <property type="project" value="UniProtKB-ARBA"/>
</dbReference>
<dbReference type="SUPFAM" id="SSF52266">
    <property type="entry name" value="SGNH hydrolase"/>
    <property type="match status" value="1"/>
</dbReference>
<dbReference type="eggNOG" id="COG2755">
    <property type="taxonomic scope" value="Bacteria"/>
</dbReference>
<proteinExistence type="predicted"/>
<sequence>MKTVLCFGDSNTWGYDPDASFGAPFPRRHSREVRWTGVLAAELGADWQVIEEGQCGRTTVHDDPFNVARNGLDYLPACLESHQPLDVVVLMLGTNDLKAMHNAPAGEIATGAGVLARWILQSTAGPGNVPPKLLVVAPPAVAPLGHLPDLSEKFAGAEAKARRLPALYRTMATQLGAAFLDSQQHTTPSSLDALHLDAASHATLGRAVAKALREL</sequence>
<keyword evidence="3" id="KW-1185">Reference proteome</keyword>
<evidence type="ECO:0000313" key="3">
    <source>
        <dbReference type="Proteomes" id="UP000005824"/>
    </source>
</evidence>
<comment type="caution">
    <text evidence="2">The sequence shown here is derived from an EMBL/GenBank/DDBJ whole genome shotgun (WGS) entry which is preliminary data.</text>
</comment>
<gene>
    <name evidence="2" type="ORF">CfE428DRAFT_3600</name>
</gene>
<dbReference type="CDD" id="cd01839">
    <property type="entry name" value="SGNH_arylesterase_like"/>
    <property type="match status" value="1"/>
</dbReference>
<dbReference type="Pfam" id="PF13472">
    <property type="entry name" value="Lipase_GDSL_2"/>
    <property type="match status" value="1"/>
</dbReference>